<comment type="caution">
    <text evidence="2">The sequence shown here is derived from an EMBL/GenBank/DDBJ whole genome shotgun (WGS) entry which is preliminary data.</text>
</comment>
<name>A0ABW0GLF8_9MICO</name>
<organism evidence="2 3">
    <name type="scientific">Aquipuribacter nitratireducens</name>
    <dbReference type="NCBI Taxonomy" id="650104"/>
    <lineage>
        <taxon>Bacteria</taxon>
        <taxon>Bacillati</taxon>
        <taxon>Actinomycetota</taxon>
        <taxon>Actinomycetes</taxon>
        <taxon>Micrococcales</taxon>
        <taxon>Intrasporangiaceae</taxon>
        <taxon>Aquipuribacter</taxon>
    </lineage>
</organism>
<dbReference type="PROSITE" id="PS51186">
    <property type="entry name" value="GNAT"/>
    <property type="match status" value="1"/>
</dbReference>
<dbReference type="EMBL" id="JBHSLD010000004">
    <property type="protein sequence ID" value="MFC5379950.1"/>
    <property type="molecule type" value="Genomic_DNA"/>
</dbReference>
<feature type="domain" description="N-acetyltransferase" evidence="1">
    <location>
        <begin position="8"/>
        <end position="170"/>
    </location>
</feature>
<dbReference type="RefSeq" id="WP_340271497.1">
    <property type="nucleotide sequence ID" value="NZ_JBBEOG010000011.1"/>
</dbReference>
<dbReference type="InterPro" id="IPR016181">
    <property type="entry name" value="Acyl_CoA_acyltransferase"/>
</dbReference>
<accession>A0ABW0GLF8</accession>
<dbReference type="GO" id="GO:0016746">
    <property type="term" value="F:acyltransferase activity"/>
    <property type="evidence" value="ECO:0007669"/>
    <property type="project" value="UniProtKB-KW"/>
</dbReference>
<keyword evidence="2" id="KW-0012">Acyltransferase</keyword>
<dbReference type="Pfam" id="PF13302">
    <property type="entry name" value="Acetyltransf_3"/>
    <property type="match status" value="1"/>
</dbReference>
<keyword evidence="3" id="KW-1185">Reference proteome</keyword>
<dbReference type="PANTHER" id="PTHR43610:SF1">
    <property type="entry name" value="N-ACETYLTRANSFERASE DOMAIN-CONTAINING PROTEIN"/>
    <property type="match status" value="1"/>
</dbReference>
<dbReference type="Gene3D" id="3.40.630.30">
    <property type="match status" value="1"/>
</dbReference>
<evidence type="ECO:0000313" key="3">
    <source>
        <dbReference type="Proteomes" id="UP001596122"/>
    </source>
</evidence>
<dbReference type="InterPro" id="IPR000182">
    <property type="entry name" value="GNAT_dom"/>
</dbReference>
<reference evidence="3" key="1">
    <citation type="journal article" date="2019" name="Int. J. Syst. Evol. Microbiol.">
        <title>The Global Catalogue of Microorganisms (GCM) 10K type strain sequencing project: providing services to taxonomists for standard genome sequencing and annotation.</title>
        <authorList>
            <consortium name="The Broad Institute Genomics Platform"/>
            <consortium name="The Broad Institute Genome Sequencing Center for Infectious Disease"/>
            <person name="Wu L."/>
            <person name="Ma J."/>
        </authorList>
    </citation>
    <scope>NUCLEOTIDE SEQUENCE [LARGE SCALE GENOMIC DNA]</scope>
    <source>
        <strain evidence="3">CCUG 43114</strain>
    </source>
</reference>
<sequence length="186" mass="20365">MSLSGHGVRVRPLDPDADADPLREALDHDDVWCHLAGRAHDTASFAAVLRSRASAGWHQWCVLDDGGRVVGTSSYLEVSVHDARLEVGATAYARAVWGSHVNPACKLLLLGYAFDDLRAGRVQLKTDVRNVRSQQAIARLGARPEGVLRRYQRREDGTVRDTVVFSVTAEDWPDVRAGLLARLTSG</sequence>
<dbReference type="EC" id="2.3.-.-" evidence="2"/>
<proteinExistence type="predicted"/>
<gene>
    <name evidence="2" type="ORF">ACFPJ6_04000</name>
</gene>
<dbReference type="SUPFAM" id="SSF55729">
    <property type="entry name" value="Acyl-CoA N-acyltransferases (Nat)"/>
    <property type="match status" value="1"/>
</dbReference>
<keyword evidence="2" id="KW-0808">Transferase</keyword>
<dbReference type="PANTHER" id="PTHR43610">
    <property type="entry name" value="BLL6696 PROTEIN"/>
    <property type="match status" value="1"/>
</dbReference>
<protein>
    <submittedName>
        <fullName evidence="2">GNAT family N-acetyltransferase</fullName>
        <ecNumber evidence="2">2.3.-.-</ecNumber>
    </submittedName>
</protein>
<evidence type="ECO:0000313" key="2">
    <source>
        <dbReference type="EMBL" id="MFC5379950.1"/>
    </source>
</evidence>
<evidence type="ECO:0000259" key="1">
    <source>
        <dbReference type="PROSITE" id="PS51186"/>
    </source>
</evidence>
<dbReference type="Proteomes" id="UP001596122">
    <property type="component" value="Unassembled WGS sequence"/>
</dbReference>